<proteinExistence type="predicted"/>
<dbReference type="STRING" id="254161.SAMN05216256_109105"/>
<keyword evidence="3 6" id="KW-0812">Transmembrane</keyword>
<feature type="transmembrane region" description="Helical" evidence="6">
    <location>
        <begin position="112"/>
        <end position="137"/>
    </location>
</feature>
<feature type="transmembrane region" description="Helical" evidence="6">
    <location>
        <begin position="218"/>
        <end position="246"/>
    </location>
</feature>
<dbReference type="CDD" id="cd17324">
    <property type="entry name" value="MFS_NepI_like"/>
    <property type="match status" value="1"/>
</dbReference>
<dbReference type="PANTHER" id="PTHR43124:SF3">
    <property type="entry name" value="CHLORAMPHENICOL EFFLUX PUMP RV0191"/>
    <property type="match status" value="1"/>
</dbReference>
<feature type="transmembrane region" description="Helical" evidence="6">
    <location>
        <begin position="87"/>
        <end position="106"/>
    </location>
</feature>
<dbReference type="AlphaFoldDB" id="A0A1S8DCF3"/>
<dbReference type="EMBL" id="MUBC01000036">
    <property type="protein sequence ID" value="ONM43108.1"/>
    <property type="molecule type" value="Genomic_DNA"/>
</dbReference>
<keyword evidence="2" id="KW-1003">Cell membrane</keyword>
<feature type="transmembrane region" description="Helical" evidence="6">
    <location>
        <begin position="61"/>
        <end position="80"/>
    </location>
</feature>
<evidence type="ECO:0000256" key="6">
    <source>
        <dbReference type="SAM" id="Phobius"/>
    </source>
</evidence>
<dbReference type="InterPro" id="IPR020846">
    <property type="entry name" value="MFS_dom"/>
</dbReference>
<feature type="domain" description="Major facilitator superfamily (MFS) profile" evidence="7">
    <location>
        <begin position="21"/>
        <end position="397"/>
    </location>
</feature>
<dbReference type="Pfam" id="PF07690">
    <property type="entry name" value="MFS_1"/>
    <property type="match status" value="1"/>
</dbReference>
<reference evidence="8 9" key="1">
    <citation type="submission" date="2017-01" db="EMBL/GenBank/DDBJ databases">
        <title>Draft genome sequence of Pseudomonas pachastrellae type strain CCUG 46540T from a deep sea.</title>
        <authorList>
            <person name="Gomila M."/>
            <person name="Mulet M."/>
            <person name="Lalucat J."/>
            <person name="Garcia-Valdes E."/>
        </authorList>
    </citation>
    <scope>NUCLEOTIDE SEQUENCE [LARGE SCALE GENOMIC DNA]</scope>
    <source>
        <strain evidence="8 9">CCUG 46540</strain>
    </source>
</reference>
<dbReference type="InterPro" id="IPR050189">
    <property type="entry name" value="MFS_Efflux_Transporters"/>
</dbReference>
<keyword evidence="9" id="KW-1185">Reference proteome</keyword>
<dbReference type="Gene3D" id="1.20.1250.20">
    <property type="entry name" value="MFS general substrate transporter like domains"/>
    <property type="match status" value="2"/>
</dbReference>
<protein>
    <submittedName>
        <fullName evidence="8">MFS transporter</fullName>
    </submittedName>
</protein>
<dbReference type="InterPro" id="IPR036259">
    <property type="entry name" value="MFS_trans_sf"/>
</dbReference>
<comment type="caution">
    <text evidence="8">The sequence shown here is derived from an EMBL/GenBank/DDBJ whole genome shotgun (WGS) entry which is preliminary data.</text>
</comment>
<dbReference type="Proteomes" id="UP000242847">
    <property type="component" value="Unassembled WGS sequence"/>
</dbReference>
<feature type="transmembrane region" description="Helical" evidence="6">
    <location>
        <begin position="346"/>
        <end position="367"/>
    </location>
</feature>
<accession>A0A1S8DCF3</accession>
<sequence>MSADLTDVSPAHPAGSLSWLILLALAVGGFGIGTGEFVIMGLMPTIAADLGVTEPQVGHVISSYALGVVVGAPILAIFGAMLYRRHLLLLLMVFFALGNLASALAPDYHSLLLARFVAGLPHGAYFGVAALVAASLVAPNKRAAAISLVMLGLTLAILVGNPLATLLGQQIDWRYAFVAVAVIALLTVLLIALFLPLDRSVVRSNPLAELQAFRRIQVWYALGIGAIGFAGMFCVFSYLAVTLLVVTGVAPLVVPLAVATFGAGTLVGNLAGGWLFERLQFAAVGVVLLWSVAVLLLFPFAVQTLWSALLAAFLVGTMVALSPPLQTRLMDVAADAQTLAAASHHAAFNVANALGPWLGGLAIGASLGWTVTGYVGALTAVAGLGLFLLSWLRQRRHPEELVATDPTCRPCIDR</sequence>
<evidence type="ECO:0000256" key="4">
    <source>
        <dbReference type="ARBA" id="ARBA00022989"/>
    </source>
</evidence>
<name>A0A1S8DCF3_9GAMM</name>
<dbReference type="SUPFAM" id="SSF103473">
    <property type="entry name" value="MFS general substrate transporter"/>
    <property type="match status" value="1"/>
</dbReference>
<evidence type="ECO:0000256" key="5">
    <source>
        <dbReference type="ARBA" id="ARBA00023136"/>
    </source>
</evidence>
<feature type="transmembrane region" description="Helical" evidence="6">
    <location>
        <begin position="373"/>
        <end position="392"/>
    </location>
</feature>
<evidence type="ECO:0000256" key="1">
    <source>
        <dbReference type="ARBA" id="ARBA00004651"/>
    </source>
</evidence>
<organism evidence="8 9">
    <name type="scientific">Halopseudomonas pachastrellae</name>
    <dbReference type="NCBI Taxonomy" id="254161"/>
    <lineage>
        <taxon>Bacteria</taxon>
        <taxon>Pseudomonadati</taxon>
        <taxon>Pseudomonadota</taxon>
        <taxon>Gammaproteobacteria</taxon>
        <taxon>Pseudomonadales</taxon>
        <taxon>Pseudomonadaceae</taxon>
        <taxon>Halopseudomonas</taxon>
    </lineage>
</organism>
<dbReference type="GO" id="GO:0005886">
    <property type="term" value="C:plasma membrane"/>
    <property type="evidence" value="ECO:0007669"/>
    <property type="project" value="UniProtKB-SubCell"/>
</dbReference>
<dbReference type="InterPro" id="IPR011701">
    <property type="entry name" value="MFS"/>
</dbReference>
<feature type="transmembrane region" description="Helical" evidence="6">
    <location>
        <begin position="252"/>
        <end position="272"/>
    </location>
</feature>
<evidence type="ECO:0000313" key="9">
    <source>
        <dbReference type="Proteomes" id="UP000242847"/>
    </source>
</evidence>
<feature type="transmembrane region" description="Helical" evidence="6">
    <location>
        <begin position="279"/>
        <end position="298"/>
    </location>
</feature>
<feature type="transmembrane region" description="Helical" evidence="6">
    <location>
        <begin position="304"/>
        <end position="325"/>
    </location>
</feature>
<evidence type="ECO:0000259" key="7">
    <source>
        <dbReference type="PROSITE" id="PS50850"/>
    </source>
</evidence>
<keyword evidence="4 6" id="KW-1133">Transmembrane helix</keyword>
<evidence type="ECO:0000313" key="8">
    <source>
        <dbReference type="EMBL" id="ONM43108.1"/>
    </source>
</evidence>
<feature type="transmembrane region" description="Helical" evidence="6">
    <location>
        <begin position="20"/>
        <end position="41"/>
    </location>
</feature>
<evidence type="ECO:0000256" key="2">
    <source>
        <dbReference type="ARBA" id="ARBA00022475"/>
    </source>
</evidence>
<evidence type="ECO:0000256" key="3">
    <source>
        <dbReference type="ARBA" id="ARBA00022692"/>
    </source>
</evidence>
<comment type="subcellular location">
    <subcellularLocation>
        <location evidence="1">Cell membrane</location>
        <topology evidence="1">Multi-pass membrane protein</topology>
    </subcellularLocation>
</comment>
<dbReference type="GO" id="GO:0022857">
    <property type="term" value="F:transmembrane transporter activity"/>
    <property type="evidence" value="ECO:0007669"/>
    <property type="project" value="InterPro"/>
</dbReference>
<keyword evidence="5 6" id="KW-0472">Membrane</keyword>
<feature type="transmembrane region" description="Helical" evidence="6">
    <location>
        <begin position="144"/>
        <end position="163"/>
    </location>
</feature>
<dbReference type="PROSITE" id="PS50850">
    <property type="entry name" value="MFS"/>
    <property type="match status" value="1"/>
</dbReference>
<feature type="transmembrane region" description="Helical" evidence="6">
    <location>
        <begin position="175"/>
        <end position="197"/>
    </location>
</feature>
<gene>
    <name evidence="8" type="ORF">BXT89_14700</name>
</gene>
<dbReference type="PANTHER" id="PTHR43124">
    <property type="entry name" value="PURINE EFFLUX PUMP PBUE"/>
    <property type="match status" value="1"/>
</dbReference>